<dbReference type="Pfam" id="PF08700">
    <property type="entry name" value="VPS51_Exo84_N"/>
    <property type="match status" value="1"/>
</dbReference>
<evidence type="ECO:0000256" key="1">
    <source>
        <dbReference type="SAM" id="MobiDB-lite"/>
    </source>
</evidence>
<dbReference type="Proteomes" id="UP001338582">
    <property type="component" value="Chromosome 3"/>
</dbReference>
<proteinExistence type="predicted"/>
<evidence type="ECO:0008006" key="4">
    <source>
        <dbReference type="Google" id="ProtNLM"/>
    </source>
</evidence>
<feature type="compositionally biased region" description="Basic and acidic residues" evidence="1">
    <location>
        <begin position="71"/>
        <end position="89"/>
    </location>
</feature>
<evidence type="ECO:0000313" key="2">
    <source>
        <dbReference type="EMBL" id="WPK25169.1"/>
    </source>
</evidence>
<dbReference type="RefSeq" id="XP_062877552.1">
    <property type="nucleotide sequence ID" value="XM_063021482.1"/>
</dbReference>
<keyword evidence="3" id="KW-1185">Reference proteome</keyword>
<sequence>MSNIANTSRISTPDVLSKETSSTSLAEGQKSPVPQISYNKKLRKDAGAPSGAESPKISQGTRKVLSHRKKLQEFYKLHAEKSETNEKQTESQPDPSESLSTAEKLKDPEELDQFIKKSSAPEMLRIRNELALKLNFRDLEKKTIIYDNYSELIKLDQTLGSVKKGSLRTAEEDRFMLAMSGEKRADFNQVFEEAQNFFQKEASVFNQDFRSVVQSVLAEARSKLE</sequence>
<dbReference type="GeneID" id="88173538"/>
<gene>
    <name evidence="2" type="ORF">PUMCH_002473</name>
</gene>
<feature type="compositionally biased region" description="Polar residues" evidence="1">
    <location>
        <begin position="90"/>
        <end position="101"/>
    </location>
</feature>
<dbReference type="KEGG" id="asau:88173538"/>
<reference evidence="2 3" key="1">
    <citation type="submission" date="2023-10" db="EMBL/GenBank/DDBJ databases">
        <title>Draft Genome Sequence of Candida saopaulonensis from a very Premature Infant with Sepsis.</title>
        <authorList>
            <person name="Ning Y."/>
            <person name="Dai R."/>
            <person name="Xiao M."/>
            <person name="Xu Y."/>
            <person name="Yan Q."/>
            <person name="Zhang L."/>
        </authorList>
    </citation>
    <scope>NUCLEOTIDE SEQUENCE [LARGE SCALE GENOMIC DNA]</scope>
    <source>
        <strain evidence="2 3">19XY460</strain>
    </source>
</reference>
<accession>A0AAX4H9M1</accession>
<evidence type="ECO:0000313" key="3">
    <source>
        <dbReference type="Proteomes" id="UP001338582"/>
    </source>
</evidence>
<name>A0AAX4H9M1_9ASCO</name>
<feature type="compositionally biased region" description="Polar residues" evidence="1">
    <location>
        <begin position="1"/>
        <end position="11"/>
    </location>
</feature>
<feature type="compositionally biased region" description="Polar residues" evidence="1">
    <location>
        <begin position="18"/>
        <end position="38"/>
    </location>
</feature>
<dbReference type="AlphaFoldDB" id="A0AAX4H9M1"/>
<dbReference type="EMBL" id="CP138896">
    <property type="protein sequence ID" value="WPK25169.1"/>
    <property type="molecule type" value="Genomic_DNA"/>
</dbReference>
<organism evidence="2 3">
    <name type="scientific">Australozyma saopauloensis</name>
    <dbReference type="NCBI Taxonomy" id="291208"/>
    <lineage>
        <taxon>Eukaryota</taxon>
        <taxon>Fungi</taxon>
        <taxon>Dikarya</taxon>
        <taxon>Ascomycota</taxon>
        <taxon>Saccharomycotina</taxon>
        <taxon>Pichiomycetes</taxon>
        <taxon>Metschnikowiaceae</taxon>
        <taxon>Australozyma</taxon>
    </lineage>
</organism>
<feature type="region of interest" description="Disordered" evidence="1">
    <location>
        <begin position="1"/>
        <end position="107"/>
    </location>
</feature>
<protein>
    <recommendedName>
        <fullName evidence="4">Vacuolar protein sorting-associated protein 51 homolog</fullName>
    </recommendedName>
</protein>